<evidence type="ECO:0008006" key="3">
    <source>
        <dbReference type="Google" id="ProtNLM"/>
    </source>
</evidence>
<organism evidence="1 2">
    <name type="scientific">Thalassotalea psychrophila</name>
    <dbReference type="NCBI Taxonomy" id="3065647"/>
    <lineage>
        <taxon>Bacteria</taxon>
        <taxon>Pseudomonadati</taxon>
        <taxon>Pseudomonadota</taxon>
        <taxon>Gammaproteobacteria</taxon>
        <taxon>Alteromonadales</taxon>
        <taxon>Colwelliaceae</taxon>
        <taxon>Thalassotalea</taxon>
    </lineage>
</organism>
<accession>A0ABY9TU77</accession>
<keyword evidence="2" id="KW-1185">Reference proteome</keyword>
<dbReference type="EMBL" id="CP134145">
    <property type="protein sequence ID" value="WNC71315.1"/>
    <property type="molecule type" value="Genomic_DNA"/>
</dbReference>
<dbReference type="RefSeq" id="WP_348390450.1">
    <property type="nucleotide sequence ID" value="NZ_CP134145.1"/>
</dbReference>
<sequence length="137" mass="15167">MKTFFALLFPASLCLLTACVSPPPDVTAQVPLISKSTLSYSSAEILPEDLWASLNNAFQGTSIDSDYGSINVENTYISAMGHWCIAFNLTKTDTVESTKTLNPESKYYGQDRRACKNNETWFFISPLMTNYNGAIND</sequence>
<protein>
    <recommendedName>
        <fullName evidence="3">Lipoprotein</fullName>
    </recommendedName>
</protein>
<dbReference type="Proteomes" id="UP001258994">
    <property type="component" value="Chromosome"/>
</dbReference>
<proteinExistence type="predicted"/>
<reference evidence="2" key="1">
    <citation type="submission" date="2023-09" db="EMBL/GenBank/DDBJ databases">
        <authorList>
            <person name="Zhang C."/>
        </authorList>
    </citation>
    <scope>NUCLEOTIDE SEQUENCE [LARGE SCALE GENOMIC DNA]</scope>
    <source>
        <strain evidence="2">SQ149</strain>
    </source>
</reference>
<gene>
    <name evidence="1" type="ORF">RGQ13_14445</name>
</gene>
<evidence type="ECO:0000313" key="2">
    <source>
        <dbReference type="Proteomes" id="UP001258994"/>
    </source>
</evidence>
<dbReference type="PROSITE" id="PS51257">
    <property type="entry name" value="PROKAR_LIPOPROTEIN"/>
    <property type="match status" value="1"/>
</dbReference>
<evidence type="ECO:0000313" key="1">
    <source>
        <dbReference type="EMBL" id="WNC71315.1"/>
    </source>
</evidence>
<name>A0ABY9TU77_9GAMM</name>